<dbReference type="KEGG" id="bgt:106074419"/>
<gene>
    <name evidence="2" type="primary">106074419</name>
</gene>
<protein>
    <recommendedName>
        <fullName evidence="4">MATH domain-containing protein</fullName>
    </recommendedName>
</protein>
<dbReference type="VEuPathDB" id="VectorBase:BGLB037353"/>
<dbReference type="OrthoDB" id="6090821at2759"/>
<organism evidence="2 3">
    <name type="scientific">Biomphalaria glabrata</name>
    <name type="common">Bloodfluke planorb</name>
    <name type="synonym">Freshwater snail</name>
    <dbReference type="NCBI Taxonomy" id="6526"/>
    <lineage>
        <taxon>Eukaryota</taxon>
        <taxon>Metazoa</taxon>
        <taxon>Spiralia</taxon>
        <taxon>Lophotrochozoa</taxon>
        <taxon>Mollusca</taxon>
        <taxon>Gastropoda</taxon>
        <taxon>Heterobranchia</taxon>
        <taxon>Euthyneura</taxon>
        <taxon>Panpulmonata</taxon>
        <taxon>Hygrophila</taxon>
        <taxon>Lymnaeoidea</taxon>
        <taxon>Planorbidae</taxon>
        <taxon>Biomphalaria</taxon>
    </lineage>
</organism>
<dbReference type="AlphaFoldDB" id="A0A2C9M180"/>
<dbReference type="RefSeq" id="XP_013090646.2">
    <property type="nucleotide sequence ID" value="XM_013235192.2"/>
</dbReference>
<sequence length="406" mass="46399">MASFRIVREKIVRRTLAQLVKLREDADNETNDTSSEEIKVNGFEDPSNDAFETRESLAVDSLGLQDASSLSTVKLKKQSRHFEFIKATKPMRSFSYWKQIHKVTGLLNTGQVVAETLYVPELDSCFRYGVYFPKQETSNCYCMEIFIDMCQTGKEVTLPVFLQTSTKIFIINQSKQSEEIFASEEGIFNLTRNREFGWFEVASVSTNWLEMIKNKICLLENDNLTVRLAVNVYDSLALNRPTELEENDSSESDSSETDEEDEESTEDMLLLDSFLCPVSELDLSVSDGLLFESEEWHLEFLGHSVKAIFILGCDEKLDIFLDFFLGSPTTLPDIAIFKCRVSIVHPEDKKKTTVVGENDLLFDMLNNATAIWHNNHVTTVDIDQIDKTCFVADNKVLFRFDFTLLD</sequence>
<name>A0A2C9M180_BIOGL</name>
<evidence type="ECO:0000256" key="1">
    <source>
        <dbReference type="SAM" id="MobiDB-lite"/>
    </source>
</evidence>
<dbReference type="EnsemblMetazoa" id="BGLB037353-RB">
    <property type="protein sequence ID" value="BGLB037353-PB"/>
    <property type="gene ID" value="BGLB037353"/>
</dbReference>
<dbReference type="EnsemblMetazoa" id="BGLB037353-RA">
    <property type="protein sequence ID" value="BGLB037353-PA"/>
    <property type="gene ID" value="BGLB037353"/>
</dbReference>
<proteinExistence type="predicted"/>
<evidence type="ECO:0000313" key="2">
    <source>
        <dbReference type="EnsemblMetazoa" id="BGLB037353-PB"/>
    </source>
</evidence>
<feature type="region of interest" description="Disordered" evidence="1">
    <location>
        <begin position="242"/>
        <end position="263"/>
    </location>
</feature>
<dbReference type="VEuPathDB" id="VectorBase:BGLAX_052118"/>
<evidence type="ECO:0008006" key="4">
    <source>
        <dbReference type="Google" id="ProtNLM"/>
    </source>
</evidence>
<dbReference type="RefSeq" id="XP_013090645.2">
    <property type="nucleotide sequence ID" value="XM_013235191.2"/>
</dbReference>
<dbReference type="Proteomes" id="UP000076420">
    <property type="component" value="Unassembled WGS sequence"/>
</dbReference>
<feature type="compositionally biased region" description="Acidic residues" evidence="1">
    <location>
        <begin position="244"/>
        <end position="263"/>
    </location>
</feature>
<accession>A0A2C9M180</accession>
<reference evidence="2" key="1">
    <citation type="submission" date="2020-05" db="UniProtKB">
        <authorList>
            <consortium name="EnsemblMetazoa"/>
        </authorList>
    </citation>
    <scope>IDENTIFICATION</scope>
    <source>
        <strain evidence="2">BB02</strain>
    </source>
</reference>
<evidence type="ECO:0000313" key="3">
    <source>
        <dbReference type="Proteomes" id="UP000076420"/>
    </source>
</evidence>